<organism evidence="1 2">
    <name type="scientific">Brassica cretica</name>
    <name type="common">Mustard</name>
    <dbReference type="NCBI Taxonomy" id="69181"/>
    <lineage>
        <taxon>Eukaryota</taxon>
        <taxon>Viridiplantae</taxon>
        <taxon>Streptophyta</taxon>
        <taxon>Embryophyta</taxon>
        <taxon>Tracheophyta</taxon>
        <taxon>Spermatophyta</taxon>
        <taxon>Magnoliopsida</taxon>
        <taxon>eudicotyledons</taxon>
        <taxon>Gunneridae</taxon>
        <taxon>Pentapetalae</taxon>
        <taxon>rosids</taxon>
        <taxon>malvids</taxon>
        <taxon>Brassicales</taxon>
        <taxon>Brassicaceae</taxon>
        <taxon>Brassiceae</taxon>
        <taxon>Brassica</taxon>
    </lineage>
</organism>
<evidence type="ECO:0000313" key="2">
    <source>
        <dbReference type="Proteomes" id="UP000712600"/>
    </source>
</evidence>
<protein>
    <submittedName>
        <fullName evidence="1">Uncharacterized protein</fullName>
    </submittedName>
</protein>
<reference evidence="1" key="1">
    <citation type="submission" date="2019-12" db="EMBL/GenBank/DDBJ databases">
        <title>Genome sequencing and annotation of Brassica cretica.</title>
        <authorList>
            <person name="Studholme D.J."/>
            <person name="Sarris P."/>
        </authorList>
    </citation>
    <scope>NUCLEOTIDE SEQUENCE</scope>
    <source>
        <strain evidence="1">PFS-109/04</strain>
        <tissue evidence="1">Leaf</tissue>
    </source>
</reference>
<dbReference type="Proteomes" id="UP000712600">
    <property type="component" value="Unassembled WGS sequence"/>
</dbReference>
<accession>A0A8S9PS11</accession>
<dbReference type="EMBL" id="QGKX02001347">
    <property type="protein sequence ID" value="KAF3524098.1"/>
    <property type="molecule type" value="Genomic_DNA"/>
</dbReference>
<gene>
    <name evidence="1" type="ORF">F2Q69_00045998</name>
</gene>
<sequence>MFNLVRSGGNGVFRSRSGGPATIGVRVCRWGRLCGWSGFFFLAEAPSDDSTVPWWGRVFPGSRVLTLRVMARGVQKRLQSQRFFIVSPPVCCCKVCICWLGLLSPFMVILVLFALGDPTAGSQLWVRVGWSSLGVVARALSCLWQRVGLSLSRNKGVIFGSVVSAKEVQSGGCGLGSGGNGVFGSRSGGPVTIGVRVCRWDRLCWWSGFFFLAEAPSDDSTVPWWRRGYGSDQLRLCFSACLDHWWLLSVFPGSRVLTLRVMARGVQKRLQSQWFFIVSPPVCCCKFSVVGTREVVFSWCCRPSSELPVAARGEFLRLHPRLIGELRLPESSSGLWQRVGLSLSRNKGVIFGSVVSAKEVQSGGCGLGLVWYSRVGLSLSRNKGVIFGSVVSAKEVQSGGCGLGVYTVQGLGRVGGSNLQVNFPNDGTAYHWTPPRAAGSLGSCRSVHGASKFGSTFSPGARGNQNLSPLTPLIWTIDAALTLVHL</sequence>
<comment type="caution">
    <text evidence="1">The sequence shown here is derived from an EMBL/GenBank/DDBJ whole genome shotgun (WGS) entry which is preliminary data.</text>
</comment>
<evidence type="ECO:0000313" key="1">
    <source>
        <dbReference type="EMBL" id="KAF3524098.1"/>
    </source>
</evidence>
<name>A0A8S9PS11_BRACR</name>
<dbReference type="AlphaFoldDB" id="A0A8S9PS11"/>
<proteinExistence type="predicted"/>